<evidence type="ECO:0000313" key="2">
    <source>
        <dbReference type="EMBL" id="KIL34758.1"/>
    </source>
</evidence>
<evidence type="ECO:0000313" key="3">
    <source>
        <dbReference type="Proteomes" id="UP000054526"/>
    </source>
</evidence>
<evidence type="ECO:0000256" key="1">
    <source>
        <dbReference type="SAM" id="Phobius"/>
    </source>
</evidence>
<name>A0ABR5A2A0_9BACL</name>
<proteinExistence type="predicted"/>
<organism evidence="2 3">
    <name type="scientific">Cohnella kolymensis</name>
    <dbReference type="NCBI Taxonomy" id="1590652"/>
    <lineage>
        <taxon>Bacteria</taxon>
        <taxon>Bacillati</taxon>
        <taxon>Bacillota</taxon>
        <taxon>Bacilli</taxon>
        <taxon>Bacillales</taxon>
        <taxon>Paenibacillaceae</taxon>
        <taxon>Cohnella</taxon>
    </lineage>
</organism>
<feature type="transmembrane region" description="Helical" evidence="1">
    <location>
        <begin position="12"/>
        <end position="29"/>
    </location>
</feature>
<evidence type="ECO:0008006" key="4">
    <source>
        <dbReference type="Google" id="ProtNLM"/>
    </source>
</evidence>
<dbReference type="Proteomes" id="UP000054526">
    <property type="component" value="Unassembled WGS sequence"/>
</dbReference>
<accession>A0ABR5A2A0</accession>
<sequence>MNGDVAMRKPVLSAFILAGLAAVAIYLYTTEMRQGVNRDANYVVAQNETINSEEAEAEPPIERWKVLKELDNTTSIDVICYPSQYNIVDPEIVRVIANAVQASEYVESASYPNDEPDVKLYFRKKDGFVMAGRLYVNEGILSSPEGPLIMIEQSAVKKIMRNTDCS</sequence>
<keyword evidence="1" id="KW-1133">Transmembrane helix</keyword>
<keyword evidence="1" id="KW-0812">Transmembrane</keyword>
<gene>
    <name evidence="2" type="ORF">SD71_17050</name>
</gene>
<dbReference type="RefSeq" id="WP_041065806.1">
    <property type="nucleotide sequence ID" value="NZ_JXAL01000026.1"/>
</dbReference>
<reference evidence="2 3" key="1">
    <citation type="submission" date="2014-12" db="EMBL/GenBank/DDBJ databases">
        <title>Draft genome sequence of Cohnella kolymensis strain B-2846.</title>
        <authorList>
            <person name="Karlyshev A.V."/>
            <person name="Kudryashova E.B."/>
        </authorList>
    </citation>
    <scope>NUCLEOTIDE SEQUENCE [LARGE SCALE GENOMIC DNA]</scope>
    <source>
        <strain evidence="2 3">VKM B-2846</strain>
    </source>
</reference>
<comment type="caution">
    <text evidence="2">The sequence shown here is derived from an EMBL/GenBank/DDBJ whole genome shotgun (WGS) entry which is preliminary data.</text>
</comment>
<keyword evidence="1" id="KW-0472">Membrane</keyword>
<keyword evidence="3" id="KW-1185">Reference proteome</keyword>
<protein>
    <recommendedName>
        <fullName evidence="4">DUF4830 domain-containing protein</fullName>
    </recommendedName>
</protein>
<dbReference type="EMBL" id="JXAL01000026">
    <property type="protein sequence ID" value="KIL34758.1"/>
    <property type="molecule type" value="Genomic_DNA"/>
</dbReference>